<dbReference type="GO" id="GO:0008803">
    <property type="term" value="F:bis(5'-nucleosyl)-tetraphosphatase (symmetrical) activity"/>
    <property type="evidence" value="ECO:0007669"/>
    <property type="project" value="UniProtKB-EC"/>
</dbReference>
<dbReference type="NCBIfam" id="TIGR00277">
    <property type="entry name" value="HDIG"/>
    <property type="match status" value="1"/>
</dbReference>
<name>A0A235B5N4_9BACL</name>
<gene>
    <name evidence="8" type="ORF">CHM34_09040</name>
</gene>
<dbReference type="PANTHER" id="PTHR35795:SF1">
    <property type="entry name" value="BIS(5'-NUCLEOSYL)-TETRAPHOSPHATASE, SYMMETRICAL"/>
    <property type="match status" value="1"/>
</dbReference>
<keyword evidence="2" id="KW-0479">Metal-binding</keyword>
<dbReference type="EC" id="3.6.1.41" evidence="1"/>
<comment type="caution">
    <text evidence="8">The sequence shown here is derived from an EMBL/GenBank/DDBJ whole genome shotgun (WGS) entry which is preliminary data.</text>
</comment>
<evidence type="ECO:0000256" key="5">
    <source>
        <dbReference type="ARBA" id="ARBA00023004"/>
    </source>
</evidence>
<reference evidence="8 9" key="1">
    <citation type="submission" date="2017-07" db="EMBL/GenBank/DDBJ databases">
        <title>The genome sequence of Paludifilum halophilum highlights mechanisms for microbial adaptation to high salt environemnts.</title>
        <authorList>
            <person name="Belbahri L."/>
        </authorList>
    </citation>
    <scope>NUCLEOTIDE SEQUENCE [LARGE SCALE GENOMIC DNA]</scope>
    <source>
        <strain evidence="8 9">DSM 102817</strain>
    </source>
</reference>
<dbReference type="InterPro" id="IPR006675">
    <property type="entry name" value="HDIG_dom"/>
</dbReference>
<organism evidence="8 9">
    <name type="scientific">Paludifilum halophilum</name>
    <dbReference type="NCBI Taxonomy" id="1642702"/>
    <lineage>
        <taxon>Bacteria</taxon>
        <taxon>Bacillati</taxon>
        <taxon>Bacillota</taxon>
        <taxon>Bacilli</taxon>
        <taxon>Bacillales</taxon>
        <taxon>Thermoactinomycetaceae</taxon>
        <taxon>Paludifilum</taxon>
    </lineage>
</organism>
<dbReference type="Gene3D" id="1.10.3210.10">
    <property type="entry name" value="Hypothetical protein af1432"/>
    <property type="match status" value="1"/>
</dbReference>
<dbReference type="GO" id="GO:0000166">
    <property type="term" value="F:nucleotide binding"/>
    <property type="evidence" value="ECO:0007669"/>
    <property type="project" value="UniProtKB-KW"/>
</dbReference>
<evidence type="ECO:0000256" key="2">
    <source>
        <dbReference type="ARBA" id="ARBA00022723"/>
    </source>
</evidence>
<evidence type="ECO:0000259" key="7">
    <source>
        <dbReference type="PROSITE" id="PS51831"/>
    </source>
</evidence>
<dbReference type="SMART" id="SM00471">
    <property type="entry name" value="HDc"/>
    <property type="match status" value="1"/>
</dbReference>
<comment type="catalytic activity">
    <reaction evidence="6">
        <text>P(1),P(4)-bis(5'-adenosyl) tetraphosphate + H2O = 2 ADP + 2 H(+)</text>
        <dbReference type="Rhea" id="RHEA:24252"/>
        <dbReference type="ChEBI" id="CHEBI:15377"/>
        <dbReference type="ChEBI" id="CHEBI:15378"/>
        <dbReference type="ChEBI" id="CHEBI:58141"/>
        <dbReference type="ChEBI" id="CHEBI:456216"/>
        <dbReference type="EC" id="3.6.1.41"/>
    </reaction>
</comment>
<dbReference type="PROSITE" id="PS51831">
    <property type="entry name" value="HD"/>
    <property type="match status" value="1"/>
</dbReference>
<evidence type="ECO:0000256" key="3">
    <source>
        <dbReference type="ARBA" id="ARBA00022741"/>
    </source>
</evidence>
<dbReference type="GO" id="GO:0046872">
    <property type="term" value="F:metal ion binding"/>
    <property type="evidence" value="ECO:0007669"/>
    <property type="project" value="UniProtKB-KW"/>
</dbReference>
<dbReference type="Proteomes" id="UP000215459">
    <property type="component" value="Unassembled WGS sequence"/>
</dbReference>
<evidence type="ECO:0000256" key="1">
    <source>
        <dbReference type="ARBA" id="ARBA00012506"/>
    </source>
</evidence>
<keyword evidence="9" id="KW-1185">Reference proteome</keyword>
<dbReference type="AlphaFoldDB" id="A0A235B5N4"/>
<dbReference type="NCBIfam" id="TIGR00488">
    <property type="entry name" value="bis(5'-nucleosyl)-tetraphosphatase (symmetrical) YqeK"/>
    <property type="match status" value="1"/>
</dbReference>
<dbReference type="InterPro" id="IPR006674">
    <property type="entry name" value="HD_domain"/>
</dbReference>
<protein>
    <recommendedName>
        <fullName evidence="1">bis(5'-nucleosyl)-tetraphosphatase (symmetrical)</fullName>
        <ecNumber evidence="1">3.6.1.41</ecNumber>
    </recommendedName>
</protein>
<dbReference type="CDD" id="cd00077">
    <property type="entry name" value="HDc"/>
    <property type="match status" value="1"/>
</dbReference>
<evidence type="ECO:0000256" key="6">
    <source>
        <dbReference type="ARBA" id="ARBA00049417"/>
    </source>
</evidence>
<evidence type="ECO:0000313" key="8">
    <source>
        <dbReference type="EMBL" id="OYD07616.1"/>
    </source>
</evidence>
<proteinExistence type="predicted"/>
<dbReference type="InterPro" id="IPR051094">
    <property type="entry name" value="Diverse_Catalytic_Enzymes"/>
</dbReference>
<sequence length="196" mass="22991">MNRDDWKRAVREQLTQTRWEHTLRVVDTALELAERFGADPQKADTAALLHDYCKFWSRERMREVILRRGLPEDLLQHNLELWHAPVGAEVVQDEFGIGDADILNAIRYHTSGRPHMTLLEKVIFLADYIEPGRRFPGVEDVRRLARENLDRAILQSLDNTLRFLIQRGQKVYPLTLAARNYMLDQVNEPRSKEESF</sequence>
<dbReference type="SUPFAM" id="SSF109604">
    <property type="entry name" value="HD-domain/PDEase-like"/>
    <property type="match status" value="1"/>
</dbReference>
<dbReference type="Pfam" id="PF01966">
    <property type="entry name" value="HD"/>
    <property type="match status" value="1"/>
</dbReference>
<dbReference type="PANTHER" id="PTHR35795">
    <property type="entry name" value="SLR1885 PROTEIN"/>
    <property type="match status" value="1"/>
</dbReference>
<dbReference type="OrthoDB" id="9782134at2"/>
<keyword evidence="4" id="KW-0378">Hydrolase</keyword>
<dbReference type="InterPro" id="IPR005249">
    <property type="entry name" value="YqeK"/>
</dbReference>
<feature type="domain" description="HD" evidence="7">
    <location>
        <begin position="18"/>
        <end position="132"/>
    </location>
</feature>
<dbReference type="RefSeq" id="WP_094264287.1">
    <property type="nucleotide sequence ID" value="NZ_NOWF01000005.1"/>
</dbReference>
<evidence type="ECO:0000256" key="4">
    <source>
        <dbReference type="ARBA" id="ARBA00022801"/>
    </source>
</evidence>
<dbReference type="InterPro" id="IPR003607">
    <property type="entry name" value="HD/PDEase_dom"/>
</dbReference>
<keyword evidence="3" id="KW-0547">Nucleotide-binding</keyword>
<evidence type="ECO:0000313" key="9">
    <source>
        <dbReference type="Proteomes" id="UP000215459"/>
    </source>
</evidence>
<accession>A0A235B5N4</accession>
<dbReference type="EMBL" id="NOWF01000005">
    <property type="protein sequence ID" value="OYD07616.1"/>
    <property type="molecule type" value="Genomic_DNA"/>
</dbReference>
<keyword evidence="5" id="KW-0408">Iron</keyword>